<name>A0A1W1D6M0_9ZZZZ</name>
<dbReference type="EMBL" id="FPHU01000072">
    <property type="protein sequence ID" value="SFV80385.1"/>
    <property type="molecule type" value="Genomic_DNA"/>
</dbReference>
<dbReference type="EMBL" id="FPHQ01000092">
    <property type="protein sequence ID" value="SFV76271.1"/>
    <property type="molecule type" value="Genomic_DNA"/>
</dbReference>
<dbReference type="AlphaFoldDB" id="A0A1W1D6M0"/>
<sequence>MNTTIKLATLVLVIIGLSACGRMGELEPVKAEKVAVAPAPEQVIVVAQVALVE</sequence>
<organism evidence="1">
    <name type="scientific">hydrothermal vent metagenome</name>
    <dbReference type="NCBI Taxonomy" id="652676"/>
    <lineage>
        <taxon>unclassified sequences</taxon>
        <taxon>metagenomes</taxon>
        <taxon>ecological metagenomes</taxon>
    </lineage>
</organism>
<evidence type="ECO:0000313" key="3">
    <source>
        <dbReference type="EMBL" id="SFV86030.1"/>
    </source>
</evidence>
<dbReference type="EMBL" id="FPHW01000250">
    <property type="protein sequence ID" value="SFV86030.1"/>
    <property type="molecule type" value="Genomic_DNA"/>
</dbReference>
<evidence type="ECO:0000313" key="2">
    <source>
        <dbReference type="EMBL" id="SFV80385.1"/>
    </source>
</evidence>
<proteinExistence type="predicted"/>
<reference evidence="1" key="1">
    <citation type="submission" date="2016-10" db="EMBL/GenBank/DDBJ databases">
        <authorList>
            <person name="de Groot N.N."/>
        </authorList>
    </citation>
    <scope>NUCLEOTIDE SEQUENCE</scope>
</reference>
<accession>A0A1W1D6M0</accession>
<gene>
    <name evidence="1" type="ORF">MNB_SUP05-10-318</name>
    <name evidence="2" type="ORF">MNB_SUP05-13-346</name>
    <name evidence="3" type="ORF">MNB_SUP05-7-367</name>
</gene>
<dbReference type="PROSITE" id="PS51257">
    <property type="entry name" value="PROKAR_LIPOPROTEIN"/>
    <property type="match status" value="1"/>
</dbReference>
<protein>
    <submittedName>
        <fullName evidence="1">Uncharacterized protein</fullName>
    </submittedName>
</protein>
<evidence type="ECO:0000313" key="1">
    <source>
        <dbReference type="EMBL" id="SFV76271.1"/>
    </source>
</evidence>